<reference evidence="5" key="1">
    <citation type="submission" date="2022-06" db="EMBL/GenBank/DDBJ databases">
        <title>Draft genome sequence of Streptomyces sp. RB6PN25 isolated from peat swamp forest in Thailand.</title>
        <authorList>
            <person name="Duangmal K."/>
            <person name="Klaysubun C."/>
        </authorList>
    </citation>
    <scope>NUCLEOTIDE SEQUENCE</scope>
    <source>
        <strain evidence="5">RB6PN25</strain>
    </source>
</reference>
<comment type="caution">
    <text evidence="5">The sequence shown here is derived from an EMBL/GenBank/DDBJ whole genome shotgun (WGS) entry which is preliminary data.</text>
</comment>
<organism evidence="5 6">
    <name type="scientific">Streptomyces humicola</name>
    <dbReference type="NCBI Taxonomy" id="2953240"/>
    <lineage>
        <taxon>Bacteria</taxon>
        <taxon>Bacillati</taxon>
        <taxon>Actinomycetota</taxon>
        <taxon>Actinomycetes</taxon>
        <taxon>Kitasatosporales</taxon>
        <taxon>Streptomycetaceae</taxon>
        <taxon>Streptomyces</taxon>
    </lineage>
</organism>
<name>A0ABT1Q2H9_9ACTN</name>
<dbReference type="Proteomes" id="UP001057702">
    <property type="component" value="Unassembled WGS sequence"/>
</dbReference>
<evidence type="ECO:0000256" key="2">
    <source>
        <dbReference type="ARBA" id="ARBA00023002"/>
    </source>
</evidence>
<dbReference type="InterPro" id="IPR012348">
    <property type="entry name" value="RNR-like"/>
</dbReference>
<dbReference type="EMBL" id="JANFNG010000030">
    <property type="protein sequence ID" value="MCQ4084120.1"/>
    <property type="molecule type" value="Genomic_DNA"/>
</dbReference>
<dbReference type="EC" id="1.14.13.227" evidence="1"/>
<evidence type="ECO:0000313" key="5">
    <source>
        <dbReference type="EMBL" id="MCQ4084120.1"/>
    </source>
</evidence>
<dbReference type="Pfam" id="PF02332">
    <property type="entry name" value="Phenol_Hydrox"/>
    <property type="match status" value="1"/>
</dbReference>
<keyword evidence="6" id="KW-1185">Reference proteome</keyword>
<dbReference type="RefSeq" id="WP_255923163.1">
    <property type="nucleotide sequence ID" value="NZ_JANFNG010000030.1"/>
</dbReference>
<evidence type="ECO:0000256" key="4">
    <source>
        <dbReference type="ARBA" id="ARBA00048941"/>
    </source>
</evidence>
<accession>A0ABT1Q2H9</accession>
<dbReference type="InterPro" id="IPR009078">
    <property type="entry name" value="Ferritin-like_SF"/>
</dbReference>
<dbReference type="InterPro" id="IPR003430">
    <property type="entry name" value="Phenol_Hydrox"/>
</dbReference>
<evidence type="ECO:0000256" key="3">
    <source>
        <dbReference type="ARBA" id="ARBA00023033"/>
    </source>
</evidence>
<protein>
    <recommendedName>
        <fullName evidence="1">propane 2-monooxygenase</fullName>
        <ecNumber evidence="1">1.14.13.227</ecNumber>
    </recommendedName>
</protein>
<evidence type="ECO:0000256" key="1">
    <source>
        <dbReference type="ARBA" id="ARBA00012710"/>
    </source>
</evidence>
<keyword evidence="2" id="KW-0560">Oxidoreductase</keyword>
<gene>
    <name evidence="5" type="ORF">NGB36_26985</name>
</gene>
<proteinExistence type="predicted"/>
<keyword evidence="3" id="KW-0503">Monooxygenase</keyword>
<evidence type="ECO:0000313" key="6">
    <source>
        <dbReference type="Proteomes" id="UP001057702"/>
    </source>
</evidence>
<dbReference type="InterPro" id="IPR012078">
    <property type="entry name" value="MP_mOase_hydro"/>
</dbReference>
<dbReference type="SUPFAM" id="SSF47240">
    <property type="entry name" value="Ferritin-like"/>
    <property type="match status" value="1"/>
</dbReference>
<sequence length="341" mass="38562">MTVPAKKPRPRRTFSAFGDVRRMPSEYEVMTHAQNWTTRSNRLAAFEQNPSSPANLWFLTYRENSPLQAEDWEQFRDPDSLTYRAYVSMQADAEAKTGGVLEEYAEAEADRALLPGQLALLRCLYTPSRYLVHGCQQIEAYVGYMAPTSYITNAAGFAAADFLRRVTLTAYRTRELQLAHPDSGIGESERRIWETDGSWQPARRAIEKALIAYDWGEAFTALNLVLAPTLDDVLIRQFREVSRDNGDQLSWLLASFLQADSDRRNRWSAALVSFCVEQQPGNEEALRRWIRRWTPIADEAAAGLGGLLQTRPERGHDASQVAAGARAAREAFHARVFEGLR</sequence>
<dbReference type="Gene3D" id="1.10.620.20">
    <property type="entry name" value="Ribonucleotide Reductase, subunit A"/>
    <property type="match status" value="1"/>
</dbReference>
<comment type="catalytic activity">
    <reaction evidence="4">
        <text>propane + NADH + O2 + H(+) = propan-2-ol + NAD(+) + H2O</text>
        <dbReference type="Rhea" id="RHEA:49992"/>
        <dbReference type="ChEBI" id="CHEBI:15377"/>
        <dbReference type="ChEBI" id="CHEBI:15378"/>
        <dbReference type="ChEBI" id="CHEBI:15379"/>
        <dbReference type="ChEBI" id="CHEBI:17824"/>
        <dbReference type="ChEBI" id="CHEBI:32879"/>
        <dbReference type="ChEBI" id="CHEBI:57540"/>
        <dbReference type="ChEBI" id="CHEBI:57945"/>
        <dbReference type="EC" id="1.14.13.227"/>
    </reaction>
</comment>
<dbReference type="PIRSF" id="PIRSF000040">
    <property type="entry name" value="MMOH_comp"/>
    <property type="match status" value="1"/>
</dbReference>